<evidence type="ECO:0000259" key="12">
    <source>
        <dbReference type="Pfam" id="PF13735"/>
    </source>
</evidence>
<dbReference type="GO" id="GO:0016779">
    <property type="term" value="F:nucleotidyltransferase activity"/>
    <property type="evidence" value="ECO:0007669"/>
    <property type="project" value="UniProtKB-KW"/>
</dbReference>
<evidence type="ECO:0000256" key="5">
    <source>
        <dbReference type="ARBA" id="ARBA00022723"/>
    </source>
</evidence>
<dbReference type="NCBIfam" id="NF009814">
    <property type="entry name" value="PRK13299.1"/>
    <property type="match status" value="1"/>
</dbReference>
<evidence type="ECO:0000256" key="7">
    <source>
        <dbReference type="ARBA" id="ARBA00022842"/>
    </source>
</evidence>
<dbReference type="GO" id="GO:0000049">
    <property type="term" value="F:tRNA binding"/>
    <property type="evidence" value="ECO:0007669"/>
    <property type="project" value="TreeGrafter"/>
</dbReference>
<keyword evidence="2 9" id="KW-0808">Transferase</keyword>
<keyword evidence="14" id="KW-1185">Reference proteome</keyword>
<dbReference type="Pfam" id="PF13735">
    <property type="entry name" value="tRNA_NucTran2_2"/>
    <property type="match status" value="1"/>
</dbReference>
<dbReference type="Proteomes" id="UP000677918">
    <property type="component" value="Unassembled WGS sequence"/>
</dbReference>
<evidence type="ECO:0000256" key="1">
    <source>
        <dbReference type="ARBA" id="ARBA00001946"/>
    </source>
</evidence>
<evidence type="ECO:0000313" key="13">
    <source>
        <dbReference type="EMBL" id="GIQ67587.1"/>
    </source>
</evidence>
<keyword evidence="6" id="KW-0547">Nucleotide-binding</keyword>
<dbReference type="GO" id="GO:0046872">
    <property type="term" value="F:metal ion binding"/>
    <property type="evidence" value="ECO:0007669"/>
    <property type="project" value="UniProtKB-KW"/>
</dbReference>
<feature type="domain" description="CCA-adding enzyme C-terminal" evidence="12">
    <location>
        <begin position="253"/>
        <end position="415"/>
    </location>
</feature>
<evidence type="ECO:0000256" key="9">
    <source>
        <dbReference type="RuleBase" id="RU003953"/>
    </source>
</evidence>
<sequence length="432" mass="48557">MNAMEREAAKVVHALRERGFPAFFVGGYVRDKWLGRPVKDVDIATAAAPEVVMDTFSKTVPTGLQHGTVTVLSGGFSYEVTTFRKETGYSDYRRPDQVEFVGALEEDLQRRDFTMNAMAAGPDGEWIDPFGGRRDLEQGRLRCVGEPAIRFQEDALRMMRCVRFAAEYSLQIESGTWQALLEHRHLLKHVAMERVGAELARIMDGADPYRGLGLLYEAKLPLHWAESGPIPHQAWGEAVAQLASADFQLLSDAEQRTLLWLLAAGLRPDATAQWSRALRYSNTVQKRMRAALLVHARLADGLASRQRWVEAVLDNGREAALRWLALARTFQNSSRVLQAIGLSSEQCEAYIHHAEKWLAQMEATQASELKLDGSDLVAIGRTLGRKPGPWISHVQQWLLLQCAMGEVQNDPDALRYAAQMYMRELADKEEIR</sequence>
<evidence type="ECO:0000259" key="10">
    <source>
        <dbReference type="Pfam" id="PF01743"/>
    </source>
</evidence>
<dbReference type="InterPro" id="IPR050264">
    <property type="entry name" value="Bact_CCA-adding_enz_type3_sf"/>
</dbReference>
<dbReference type="InterPro" id="IPR032828">
    <property type="entry name" value="PolyA_RNA-bd"/>
</dbReference>
<evidence type="ECO:0000256" key="2">
    <source>
        <dbReference type="ARBA" id="ARBA00022679"/>
    </source>
</evidence>
<dbReference type="GO" id="GO:0008033">
    <property type="term" value="P:tRNA processing"/>
    <property type="evidence" value="ECO:0007669"/>
    <property type="project" value="UniProtKB-KW"/>
</dbReference>
<gene>
    <name evidence="13" type="primary">cca</name>
    <name evidence="13" type="ORF">XYCOK13_04110</name>
</gene>
<dbReference type="InterPro" id="IPR002646">
    <property type="entry name" value="PolA_pol_head_dom"/>
</dbReference>
<dbReference type="EMBL" id="BOVK01000006">
    <property type="protein sequence ID" value="GIQ67587.1"/>
    <property type="molecule type" value="Genomic_DNA"/>
</dbReference>
<accession>A0A8J4H1A3</accession>
<protein>
    <submittedName>
        <fullName evidence="13">CCA-adding enzyme</fullName>
    </submittedName>
</protein>
<keyword evidence="3" id="KW-0819">tRNA processing</keyword>
<dbReference type="Gene3D" id="3.30.460.10">
    <property type="entry name" value="Beta Polymerase, domain 2"/>
    <property type="match status" value="1"/>
</dbReference>
<proteinExistence type="inferred from homology"/>
<dbReference type="GO" id="GO:0000166">
    <property type="term" value="F:nucleotide binding"/>
    <property type="evidence" value="ECO:0007669"/>
    <property type="project" value="UniProtKB-KW"/>
</dbReference>
<dbReference type="AlphaFoldDB" id="A0A8J4H1A3"/>
<keyword evidence="7" id="KW-0460">Magnesium</keyword>
<keyword evidence="8 9" id="KW-0694">RNA-binding</keyword>
<evidence type="ECO:0000256" key="4">
    <source>
        <dbReference type="ARBA" id="ARBA00022695"/>
    </source>
</evidence>
<dbReference type="Pfam" id="PF01743">
    <property type="entry name" value="PolyA_pol"/>
    <property type="match status" value="1"/>
</dbReference>
<dbReference type="PANTHER" id="PTHR46173:SF1">
    <property type="entry name" value="CCA TRNA NUCLEOTIDYLTRANSFERASE 1, MITOCHONDRIAL"/>
    <property type="match status" value="1"/>
</dbReference>
<evidence type="ECO:0000256" key="8">
    <source>
        <dbReference type="ARBA" id="ARBA00022884"/>
    </source>
</evidence>
<feature type="domain" description="tRNA nucleotidyltransferase/poly(A) polymerase RNA and SrmB- binding" evidence="11">
    <location>
        <begin position="170"/>
        <end position="220"/>
    </location>
</feature>
<dbReference type="PANTHER" id="PTHR46173">
    <property type="entry name" value="CCA TRNA NUCLEOTIDYLTRANSFERASE 1, MITOCHONDRIAL"/>
    <property type="match status" value="1"/>
</dbReference>
<comment type="caution">
    <text evidence="13">The sequence shown here is derived from an EMBL/GenBank/DDBJ whole genome shotgun (WGS) entry which is preliminary data.</text>
</comment>
<evidence type="ECO:0000259" key="11">
    <source>
        <dbReference type="Pfam" id="PF12627"/>
    </source>
</evidence>
<comment type="similarity">
    <text evidence="9">Belongs to the tRNA nucleotidyltransferase/poly(A) polymerase family.</text>
</comment>
<dbReference type="SUPFAM" id="SSF81301">
    <property type="entry name" value="Nucleotidyltransferase"/>
    <property type="match status" value="1"/>
</dbReference>
<reference evidence="13" key="1">
    <citation type="submission" date="2021-04" db="EMBL/GenBank/DDBJ databases">
        <title>Draft genome sequence of Xylanibacillus composti strain K13.</title>
        <authorList>
            <person name="Uke A."/>
            <person name="Chhe C."/>
            <person name="Baramee S."/>
            <person name="Kosugi A."/>
        </authorList>
    </citation>
    <scope>NUCLEOTIDE SEQUENCE</scope>
    <source>
        <strain evidence="13">K13</strain>
    </source>
</reference>
<comment type="cofactor">
    <cofactor evidence="1">
        <name>Mg(2+)</name>
        <dbReference type="ChEBI" id="CHEBI:18420"/>
    </cofactor>
</comment>
<evidence type="ECO:0000256" key="6">
    <source>
        <dbReference type="ARBA" id="ARBA00022741"/>
    </source>
</evidence>
<dbReference type="Gene3D" id="1.10.246.80">
    <property type="match status" value="1"/>
</dbReference>
<keyword evidence="4" id="KW-0548">Nucleotidyltransferase</keyword>
<keyword evidence="5" id="KW-0479">Metal-binding</keyword>
<feature type="domain" description="Poly A polymerase head" evidence="10">
    <location>
        <begin position="22"/>
        <end position="142"/>
    </location>
</feature>
<dbReference type="SUPFAM" id="SSF81891">
    <property type="entry name" value="Poly A polymerase C-terminal region-like"/>
    <property type="match status" value="1"/>
</dbReference>
<dbReference type="InterPro" id="IPR032810">
    <property type="entry name" value="CCA-adding_enz_C"/>
</dbReference>
<dbReference type="Pfam" id="PF12627">
    <property type="entry name" value="PolyA_pol_RNAbd"/>
    <property type="match status" value="1"/>
</dbReference>
<organism evidence="13 14">
    <name type="scientific">Xylanibacillus composti</name>
    <dbReference type="NCBI Taxonomy" id="1572762"/>
    <lineage>
        <taxon>Bacteria</taxon>
        <taxon>Bacillati</taxon>
        <taxon>Bacillota</taxon>
        <taxon>Bacilli</taxon>
        <taxon>Bacillales</taxon>
        <taxon>Paenibacillaceae</taxon>
        <taxon>Xylanibacillus</taxon>
    </lineage>
</organism>
<evidence type="ECO:0000313" key="14">
    <source>
        <dbReference type="Proteomes" id="UP000677918"/>
    </source>
</evidence>
<name>A0A8J4H1A3_9BACL</name>
<dbReference type="InterPro" id="IPR043519">
    <property type="entry name" value="NT_sf"/>
</dbReference>
<dbReference type="Gene3D" id="1.10.3090.10">
    <property type="entry name" value="cca-adding enzyme, domain 2"/>
    <property type="match status" value="1"/>
</dbReference>
<dbReference type="CDD" id="cd05398">
    <property type="entry name" value="NT_ClassII-CCAase"/>
    <property type="match status" value="1"/>
</dbReference>
<evidence type="ECO:0000256" key="3">
    <source>
        <dbReference type="ARBA" id="ARBA00022694"/>
    </source>
</evidence>